<dbReference type="Gene3D" id="2.30.110.10">
    <property type="entry name" value="Electron Transport, Fmn-binding Protein, Chain A"/>
    <property type="match status" value="1"/>
</dbReference>
<dbReference type="SUPFAM" id="SSF50475">
    <property type="entry name" value="FMN-binding split barrel"/>
    <property type="match status" value="1"/>
</dbReference>
<dbReference type="InterPro" id="IPR012349">
    <property type="entry name" value="Split_barrel_FMN-bd"/>
</dbReference>
<dbReference type="PANTHER" id="PTHR34071">
    <property type="entry name" value="5-NITROIMIDAZOLE ANTIBIOTICS RESISTANCE PROTEIN, NIMA-FAMILY-RELATED PROTEIN-RELATED"/>
    <property type="match status" value="1"/>
</dbReference>
<dbReference type="CARD" id="ARO:3007113">
    <property type="molecule name" value="nimK"/>
    <property type="mechanism identifier" value="ARO:0001004"/>
    <property type="mechanism name" value="antibiotic inactivation"/>
</dbReference>
<gene>
    <name evidence="1" type="primary">nimK</name>
</gene>
<accession>A0A2Z4XG32</accession>
<name>A0A2Z4XG32_9BACT</name>
<evidence type="ECO:0000313" key="1">
    <source>
        <dbReference type="EMBL" id="AXA20009.1"/>
    </source>
</evidence>
<dbReference type="EMBL" id="MG827401">
    <property type="protein sequence ID" value="AXA20009.1"/>
    <property type="molecule type" value="Genomic_DNA"/>
</dbReference>
<dbReference type="AlphaFoldDB" id="A0A2Z4XG32"/>
<sequence>MFREMRRKRQQLSTEECIAILEKMTSGVLALNEEGGYPYAVPLSYVYSDNKIYFHSAIKGHKIELLEKNENVSFCVIFQDHIVPEEFTTYFQSVIVFGKARILLDEKEKMSALWKLGEKYSSGNAEALSAEISKGKNHLLIIEIAIEHMTGKESIELVRAKKSIKESK</sequence>
<proteinExistence type="predicted"/>
<dbReference type="Pfam" id="PF12900">
    <property type="entry name" value="Pyridox_ox_2"/>
    <property type="match status" value="1"/>
</dbReference>
<dbReference type="InterPro" id="IPR024747">
    <property type="entry name" value="Pyridox_Oxase-rel"/>
</dbReference>
<reference evidence="1" key="1">
    <citation type="journal article" date="2018" name="J. Antimicrob. Chemother.">
        <title>Three metronidazole-resistant Prevotella bivia strains harbour a mobile element, encoding a novel nim gene, nimK, and an efflux small MDR transporter.</title>
        <authorList>
            <person name="Veloo A.C.M."/>
            <person name="Chlebowicz M."/>
            <person name="Winter H.L.J."/>
            <person name="Bathoorn D."/>
            <person name="Rossen J.W.A."/>
        </authorList>
    </citation>
    <scope>NUCLEOTIDE SEQUENCE</scope>
    <source>
        <strain evidence="1">3721</strain>
    </source>
</reference>
<organism evidence="1">
    <name type="scientific">Prevotella bivia</name>
    <dbReference type="NCBI Taxonomy" id="28125"/>
    <lineage>
        <taxon>Bacteria</taxon>
        <taxon>Pseudomonadati</taxon>
        <taxon>Bacteroidota</taxon>
        <taxon>Bacteroidia</taxon>
        <taxon>Bacteroidales</taxon>
        <taxon>Prevotellaceae</taxon>
        <taxon>Prevotella</taxon>
    </lineage>
</organism>
<dbReference type="RefSeq" id="WP_268871842.1">
    <property type="nucleotide sequence ID" value="NG_148599.1"/>
</dbReference>
<protein>
    <submittedName>
        <fullName evidence="1">NimK</fullName>
    </submittedName>
</protein>
<dbReference type="PANTHER" id="PTHR34071:SF2">
    <property type="entry name" value="FLAVIN-NUCLEOTIDE-BINDING PROTEIN"/>
    <property type="match status" value="1"/>
</dbReference>